<evidence type="ECO:0000259" key="1">
    <source>
        <dbReference type="PROSITE" id="PS51379"/>
    </source>
</evidence>
<dbReference type="PROSITE" id="PS51379">
    <property type="entry name" value="4FE4S_FER_2"/>
    <property type="match status" value="1"/>
</dbReference>
<sequence length="95" mass="10607">MSGVRDLLEEYHGLHVAPVQEGHERIAWATPTARCVRVRVREHTCSGCAPCYEFCVAGGLAFIRRSVKGVIHETVWTTTAEAERVWAAMLRGEAR</sequence>
<reference evidence="2" key="2">
    <citation type="submission" date="2020-09" db="EMBL/GenBank/DDBJ databases">
        <authorList>
            <person name="Sun Q."/>
            <person name="Zhou Y."/>
        </authorList>
    </citation>
    <scope>NUCLEOTIDE SEQUENCE</scope>
    <source>
        <strain evidence="2">CGMCC 4.7368</strain>
    </source>
</reference>
<dbReference type="InterPro" id="IPR017896">
    <property type="entry name" value="4Fe4S_Fe-S-bd"/>
</dbReference>
<feature type="domain" description="4Fe-4S ferredoxin-type" evidence="1">
    <location>
        <begin position="36"/>
        <end position="65"/>
    </location>
</feature>
<evidence type="ECO:0000313" key="2">
    <source>
        <dbReference type="EMBL" id="GGO74012.1"/>
    </source>
</evidence>
<dbReference type="AlphaFoldDB" id="A0A917Z3B4"/>
<gene>
    <name evidence="2" type="ORF">GCM10012289_45680</name>
</gene>
<accession>A0A917Z3B4</accession>
<name>A0A917Z3B4_9ACTN</name>
<evidence type="ECO:0000313" key="3">
    <source>
        <dbReference type="Proteomes" id="UP000646523"/>
    </source>
</evidence>
<protein>
    <recommendedName>
        <fullName evidence="1">4Fe-4S ferredoxin-type domain-containing protein</fullName>
    </recommendedName>
</protein>
<dbReference type="EMBL" id="BMNH01000014">
    <property type="protein sequence ID" value="GGO74012.1"/>
    <property type="molecule type" value="Genomic_DNA"/>
</dbReference>
<organism evidence="2 3">
    <name type="scientific">Nonomuraea cavernae</name>
    <dbReference type="NCBI Taxonomy" id="2045107"/>
    <lineage>
        <taxon>Bacteria</taxon>
        <taxon>Bacillati</taxon>
        <taxon>Actinomycetota</taxon>
        <taxon>Actinomycetes</taxon>
        <taxon>Streptosporangiales</taxon>
        <taxon>Streptosporangiaceae</taxon>
        <taxon>Nonomuraea</taxon>
    </lineage>
</organism>
<comment type="caution">
    <text evidence="2">The sequence shown here is derived from an EMBL/GenBank/DDBJ whole genome shotgun (WGS) entry which is preliminary data.</text>
</comment>
<dbReference type="Proteomes" id="UP000646523">
    <property type="component" value="Unassembled WGS sequence"/>
</dbReference>
<proteinExistence type="predicted"/>
<keyword evidence="3" id="KW-1185">Reference proteome</keyword>
<reference evidence="2" key="1">
    <citation type="journal article" date="2014" name="Int. J. Syst. Evol. Microbiol.">
        <title>Complete genome sequence of Corynebacterium casei LMG S-19264T (=DSM 44701T), isolated from a smear-ripened cheese.</title>
        <authorList>
            <consortium name="US DOE Joint Genome Institute (JGI-PGF)"/>
            <person name="Walter F."/>
            <person name="Albersmeier A."/>
            <person name="Kalinowski J."/>
            <person name="Ruckert C."/>
        </authorList>
    </citation>
    <scope>NUCLEOTIDE SEQUENCE</scope>
    <source>
        <strain evidence="2">CGMCC 4.7368</strain>
    </source>
</reference>